<accession>A0A434A4L3</accession>
<dbReference type="Proteomes" id="UP000288102">
    <property type="component" value="Unassembled WGS sequence"/>
</dbReference>
<protein>
    <submittedName>
        <fullName evidence="1">Uncharacterized protein</fullName>
    </submittedName>
</protein>
<organism evidence="1 2">
    <name type="scientific">Flavobacterium cupreum</name>
    <dbReference type="NCBI Taxonomy" id="2133766"/>
    <lineage>
        <taxon>Bacteria</taxon>
        <taxon>Pseudomonadati</taxon>
        <taxon>Bacteroidota</taxon>
        <taxon>Flavobacteriia</taxon>
        <taxon>Flavobacteriales</taxon>
        <taxon>Flavobacteriaceae</taxon>
        <taxon>Flavobacterium</taxon>
    </lineage>
</organism>
<sequence>MAKPLHLCNFKPLHLLIKNKTYNLAPIEVEILLCRPDSYREAQKIETDSGTGRLLKTKISASKKKP</sequence>
<dbReference type="EMBL" id="QWDM01000010">
    <property type="protein sequence ID" value="RUT69330.1"/>
    <property type="molecule type" value="Genomic_DNA"/>
</dbReference>
<proteinExistence type="predicted"/>
<keyword evidence="2" id="KW-1185">Reference proteome</keyword>
<name>A0A434A4L3_9FLAO</name>
<evidence type="ECO:0000313" key="1">
    <source>
        <dbReference type="EMBL" id="RUT69330.1"/>
    </source>
</evidence>
<evidence type="ECO:0000313" key="2">
    <source>
        <dbReference type="Proteomes" id="UP000288102"/>
    </source>
</evidence>
<dbReference type="AlphaFoldDB" id="A0A434A4L3"/>
<comment type="caution">
    <text evidence="1">The sequence shown here is derived from an EMBL/GenBank/DDBJ whole genome shotgun (WGS) entry which is preliminary data.</text>
</comment>
<gene>
    <name evidence="1" type="ORF">D0817_15910</name>
</gene>
<reference evidence="2" key="1">
    <citation type="journal article" date="2019" name="Syst. Appl. Microbiol.">
        <title>Flavobacterium circumlabens sp. nov. and Flavobacterium cupreum sp. nov., two psychrotrophic species isolated from Antarctic environmental samples.</title>
        <authorList>
            <person name="Kralova S."/>
            <person name="Busse H.-J."/>
            <person name="Svec P."/>
            <person name="Maslanova I."/>
            <person name="Stankova E."/>
            <person name="Bartak M."/>
            <person name="Sedlacek I."/>
        </authorList>
    </citation>
    <scope>NUCLEOTIDE SEQUENCE [LARGE SCALE GENOMIC DNA]</scope>
    <source>
        <strain evidence="2">CCM 8825</strain>
    </source>
</reference>